<proteinExistence type="predicted"/>
<reference evidence="1 2" key="1">
    <citation type="submission" date="2015-04" db="EMBL/GenBank/DDBJ databases">
        <title>The draft genome sequence of Erythrobacter marinus HWDM-33.</title>
        <authorList>
            <person name="Zhuang L."/>
            <person name="Liu Y."/>
            <person name="Shao Z."/>
        </authorList>
    </citation>
    <scope>NUCLEOTIDE SEQUENCE [LARGE SCALE GENOMIC DNA]</scope>
    <source>
        <strain evidence="1 2">HWDM-33</strain>
    </source>
</reference>
<organism evidence="1 2">
    <name type="scientific">Aurantiacibacter marinus</name>
    <dbReference type="NCBI Taxonomy" id="874156"/>
    <lineage>
        <taxon>Bacteria</taxon>
        <taxon>Pseudomonadati</taxon>
        <taxon>Pseudomonadota</taxon>
        <taxon>Alphaproteobacteria</taxon>
        <taxon>Sphingomonadales</taxon>
        <taxon>Erythrobacteraceae</taxon>
        <taxon>Aurantiacibacter</taxon>
    </lineage>
</organism>
<name>A0A0H0XL68_9SPHN</name>
<dbReference type="Proteomes" id="UP000053455">
    <property type="component" value="Unassembled WGS sequence"/>
</dbReference>
<gene>
    <name evidence="1" type="ORF">AAV99_13490</name>
</gene>
<dbReference type="EMBL" id="LBHU01000006">
    <property type="protein sequence ID" value="KLI62761.1"/>
    <property type="molecule type" value="Genomic_DNA"/>
</dbReference>
<dbReference type="AlphaFoldDB" id="A0A0H0XL68"/>
<sequence length="129" mass="15237">MLYDALIGDHWLLEMCFCDYIKGGVNLPKAAAFFNTSERTVYRWWKESKMPYMARKLCWLKESGTMSLHGKEWDGFHITKEGKLQTPFPDYALTPNEIAATWYLVRNSIREKPPEWWFTQETGELYDAV</sequence>
<accession>A0A0H0XL68</accession>
<comment type="caution">
    <text evidence="1">The sequence shown here is derived from an EMBL/GenBank/DDBJ whole genome shotgun (WGS) entry which is preliminary data.</text>
</comment>
<keyword evidence="2" id="KW-1185">Reference proteome</keyword>
<evidence type="ECO:0000313" key="2">
    <source>
        <dbReference type="Proteomes" id="UP000053455"/>
    </source>
</evidence>
<evidence type="ECO:0000313" key="1">
    <source>
        <dbReference type="EMBL" id="KLI62761.1"/>
    </source>
</evidence>
<dbReference type="PATRIC" id="fig|874156.12.peg.2781"/>
<protein>
    <submittedName>
        <fullName evidence="1">Uncharacterized protein</fullName>
    </submittedName>
</protein>